<dbReference type="InterPro" id="IPR004038">
    <property type="entry name" value="Ribosomal_eL8/eL30/eS12/Gad45"/>
</dbReference>
<feature type="region of interest" description="Disordered" evidence="1">
    <location>
        <begin position="237"/>
        <end position="270"/>
    </location>
</feature>
<evidence type="ECO:0000313" key="4">
    <source>
        <dbReference type="Proteomes" id="UP001187415"/>
    </source>
</evidence>
<organism evidence="3 4">
    <name type="scientific">Channa striata</name>
    <name type="common">Snakehead murrel</name>
    <name type="synonym">Ophicephalus striatus</name>
    <dbReference type="NCBI Taxonomy" id="64152"/>
    <lineage>
        <taxon>Eukaryota</taxon>
        <taxon>Metazoa</taxon>
        <taxon>Chordata</taxon>
        <taxon>Craniata</taxon>
        <taxon>Vertebrata</taxon>
        <taxon>Euteleostomi</taxon>
        <taxon>Actinopterygii</taxon>
        <taxon>Neopterygii</taxon>
        <taxon>Teleostei</taxon>
        <taxon>Neoteleostei</taxon>
        <taxon>Acanthomorphata</taxon>
        <taxon>Anabantaria</taxon>
        <taxon>Anabantiformes</taxon>
        <taxon>Channoidei</taxon>
        <taxon>Channidae</taxon>
        <taxon>Channa</taxon>
    </lineage>
</organism>
<feature type="compositionally biased region" description="Basic and acidic residues" evidence="1">
    <location>
        <begin position="240"/>
        <end position="267"/>
    </location>
</feature>
<reference evidence="3" key="1">
    <citation type="submission" date="2023-07" db="EMBL/GenBank/DDBJ databases">
        <title>Chromosome-level Genome Assembly of Striped Snakehead (Channa striata).</title>
        <authorList>
            <person name="Liu H."/>
        </authorList>
    </citation>
    <scope>NUCLEOTIDE SEQUENCE</scope>
    <source>
        <strain evidence="3">Gz</strain>
        <tissue evidence="3">Muscle</tissue>
    </source>
</reference>
<dbReference type="EMBL" id="JAUPFM010000008">
    <property type="protein sequence ID" value="KAK2844566.1"/>
    <property type="molecule type" value="Genomic_DNA"/>
</dbReference>
<dbReference type="GO" id="GO:0001650">
    <property type="term" value="C:fibrillar center"/>
    <property type="evidence" value="ECO:0007669"/>
    <property type="project" value="TreeGrafter"/>
</dbReference>
<dbReference type="Proteomes" id="UP001187415">
    <property type="component" value="Unassembled WGS sequence"/>
</dbReference>
<dbReference type="InterPro" id="IPR029064">
    <property type="entry name" value="Ribosomal_eL30-like_sf"/>
</dbReference>
<dbReference type="PANTHER" id="PTHR46948">
    <property type="entry name" value="RIBONUCLEASE P PROTEIN SUBUNIT P38"/>
    <property type="match status" value="1"/>
</dbReference>
<dbReference type="SUPFAM" id="SSF55315">
    <property type="entry name" value="L30e-like"/>
    <property type="match status" value="1"/>
</dbReference>
<sequence length="295" mass="32872">MAPNQLMGRRGDRLCVIPNQNSFYIFGASMATPGKPVKKVNKRQIPVKTSFTSPFTPTWSPLPQEDMRFILKTLKDKLLSMGLEKKEVKQFRLWRKKKDQKPAVAASEPSPQVQDSPKNGWTDVAARQQLAIGINEVTKALEKNELKLVLVCKSVKPKHMTSHLIGLSVTRGVPACQVPRLSQSVSEVLGLKSVLALGFRQCTNKDKEVFTDTVDAIKPRVPSQDVAWLHDGGVTLTPKDLSEKDKEEGAEKRGEKRKLDSESKDIGDFTSPLMLQPLKVKRIIANPAKKKKVKS</sequence>
<dbReference type="InterPro" id="IPR042848">
    <property type="entry name" value="Rpp38"/>
</dbReference>
<dbReference type="GO" id="GO:0000172">
    <property type="term" value="C:ribonuclease MRP complex"/>
    <property type="evidence" value="ECO:0007669"/>
    <property type="project" value="InterPro"/>
</dbReference>
<dbReference type="PANTHER" id="PTHR46948:SF1">
    <property type="entry name" value="RIBONUCLEASE P PROTEIN SUBUNIT P38"/>
    <property type="match status" value="1"/>
</dbReference>
<gene>
    <name evidence="3" type="ORF">Q5P01_011225</name>
</gene>
<proteinExistence type="predicted"/>
<dbReference type="Pfam" id="PF01248">
    <property type="entry name" value="Ribosomal_L7Ae"/>
    <property type="match status" value="1"/>
</dbReference>
<evidence type="ECO:0000313" key="3">
    <source>
        <dbReference type="EMBL" id="KAK2844566.1"/>
    </source>
</evidence>
<dbReference type="AlphaFoldDB" id="A0AA88MSW3"/>
<name>A0AA88MSW3_CHASR</name>
<accession>A0AA88MSW3</accession>
<dbReference type="Gene3D" id="3.30.1330.30">
    <property type="match status" value="1"/>
</dbReference>
<dbReference type="GO" id="GO:0004526">
    <property type="term" value="F:ribonuclease P activity"/>
    <property type="evidence" value="ECO:0007669"/>
    <property type="project" value="TreeGrafter"/>
</dbReference>
<evidence type="ECO:0000259" key="2">
    <source>
        <dbReference type="Pfam" id="PF01248"/>
    </source>
</evidence>
<evidence type="ECO:0000256" key="1">
    <source>
        <dbReference type="SAM" id="MobiDB-lite"/>
    </source>
</evidence>
<feature type="region of interest" description="Disordered" evidence="1">
    <location>
        <begin position="99"/>
        <end position="119"/>
    </location>
</feature>
<dbReference type="GO" id="GO:0033204">
    <property type="term" value="F:ribonuclease P RNA binding"/>
    <property type="evidence" value="ECO:0007669"/>
    <property type="project" value="TreeGrafter"/>
</dbReference>
<comment type="caution">
    <text evidence="3">The sequence shown here is derived from an EMBL/GenBank/DDBJ whole genome shotgun (WGS) entry which is preliminary data.</text>
</comment>
<protein>
    <recommendedName>
        <fullName evidence="2">Ribosomal protein eL8/eL30/eS12/Gadd45 domain-containing protein</fullName>
    </recommendedName>
</protein>
<feature type="domain" description="Ribosomal protein eL8/eL30/eS12/Gadd45" evidence="2">
    <location>
        <begin position="126"/>
        <end position="197"/>
    </location>
</feature>
<dbReference type="GO" id="GO:0005655">
    <property type="term" value="C:nucleolar ribonuclease P complex"/>
    <property type="evidence" value="ECO:0007669"/>
    <property type="project" value="InterPro"/>
</dbReference>
<dbReference type="GO" id="GO:0001682">
    <property type="term" value="P:tRNA 5'-leader removal"/>
    <property type="evidence" value="ECO:0007669"/>
    <property type="project" value="InterPro"/>
</dbReference>
<keyword evidence="4" id="KW-1185">Reference proteome</keyword>
<feature type="compositionally biased region" description="Polar residues" evidence="1">
    <location>
        <begin position="109"/>
        <end position="119"/>
    </location>
</feature>